<organism evidence="2">
    <name type="scientific">Tetraselmis sp. GSL018</name>
    <dbReference type="NCBI Taxonomy" id="582737"/>
    <lineage>
        <taxon>Eukaryota</taxon>
        <taxon>Viridiplantae</taxon>
        <taxon>Chlorophyta</taxon>
        <taxon>core chlorophytes</taxon>
        <taxon>Chlorodendrophyceae</taxon>
        <taxon>Chlorodendrales</taxon>
        <taxon>Chlorodendraceae</taxon>
        <taxon>Tetraselmis</taxon>
    </lineage>
</organism>
<accession>A0A061QLQ3</accession>
<protein>
    <submittedName>
        <fullName evidence="2">Uncharacterized protein</fullName>
    </submittedName>
</protein>
<feature type="compositionally biased region" description="Pro residues" evidence="1">
    <location>
        <begin position="54"/>
        <end position="64"/>
    </location>
</feature>
<dbReference type="EMBL" id="GBEZ01028012">
    <property type="protein sequence ID" value="JAC59370.1"/>
    <property type="molecule type" value="Transcribed_RNA"/>
</dbReference>
<name>A0A061QLQ3_9CHLO</name>
<reference evidence="2" key="1">
    <citation type="submission" date="2014-05" db="EMBL/GenBank/DDBJ databases">
        <title>The transcriptome of the halophilic microalga Tetraselmis sp. GSL018 isolated from the Great Salt Lake, Utah.</title>
        <authorList>
            <person name="Jinkerson R.E."/>
            <person name="D'Adamo S."/>
            <person name="Posewitz M.C."/>
        </authorList>
    </citation>
    <scope>NUCLEOTIDE SEQUENCE</scope>
    <source>
        <strain evidence="2">GSL018</strain>
    </source>
</reference>
<feature type="region of interest" description="Disordered" evidence="1">
    <location>
        <begin position="45"/>
        <end position="64"/>
    </location>
</feature>
<evidence type="ECO:0000256" key="1">
    <source>
        <dbReference type="SAM" id="MobiDB-lite"/>
    </source>
</evidence>
<gene>
    <name evidence="2" type="ORF">TSPGSL018_31558</name>
</gene>
<dbReference type="AlphaFoldDB" id="A0A061QLQ3"/>
<sequence>MGKKKGSSLQHKSSRRNRLVIFNGELDASEEDTENDPVAAAIRAKYERRGALGQPPPREPVSNN</sequence>
<evidence type="ECO:0000313" key="2">
    <source>
        <dbReference type="EMBL" id="JAC59370.1"/>
    </source>
</evidence>
<proteinExistence type="predicted"/>